<sequence>MAIILWFGKKLLEIVKHTYSFNAVFSCCCACSYGCSVECLWDFRPTPGELTMMDGVWVTTGYVGFESFLFLPKFVKELYIDPEIDLNVKYHERSLIIPVTSFIPTDGEPVNPSPAFLGPLMTPSEAQDPVMSTHFPLSNPDEIRPLATLDPVYTFHFDKEYSRRVLRNINKSLVPLATILHEERQVALSQLLLEKLYSTINHVIDTVRIINQLVTNVGGPTWLLHLWLNAILKHHLTFTNNSVCRFRFNYGCLVENYDVSSLSSNTNSFLHFMRIFANISKSSTDIDFSPFADRTLGPDWFRTPFPGSCVEERQLNDVIWGHYLSHKILFSGLPDSSSYEDKEVFLYYSNCVARQFGLCQGLPAPCFHQCRTNSIMVN</sequence>
<gene>
    <name evidence="1" type="ORF">RIF29_33156</name>
</gene>
<evidence type="ECO:0000313" key="2">
    <source>
        <dbReference type="Proteomes" id="UP001372338"/>
    </source>
</evidence>
<accession>A0AAN9HWM8</accession>
<dbReference type="EMBL" id="JAYWIO010000007">
    <property type="protein sequence ID" value="KAK7250614.1"/>
    <property type="molecule type" value="Genomic_DNA"/>
</dbReference>
<comment type="caution">
    <text evidence="1">The sequence shown here is derived from an EMBL/GenBank/DDBJ whole genome shotgun (WGS) entry which is preliminary data.</text>
</comment>
<name>A0AAN9HWM8_CROPI</name>
<dbReference type="Proteomes" id="UP001372338">
    <property type="component" value="Unassembled WGS sequence"/>
</dbReference>
<reference evidence="1 2" key="1">
    <citation type="submission" date="2024-01" db="EMBL/GenBank/DDBJ databases">
        <title>The genomes of 5 underutilized Papilionoideae crops provide insights into root nodulation and disease resistanc.</title>
        <authorList>
            <person name="Yuan L."/>
        </authorList>
    </citation>
    <scope>NUCLEOTIDE SEQUENCE [LARGE SCALE GENOMIC DNA]</scope>
    <source>
        <strain evidence="1">ZHUSHIDOU_FW_LH</strain>
        <tissue evidence="1">Leaf</tissue>
    </source>
</reference>
<protein>
    <submittedName>
        <fullName evidence="1">Uncharacterized protein</fullName>
    </submittedName>
</protein>
<keyword evidence="2" id="KW-1185">Reference proteome</keyword>
<evidence type="ECO:0000313" key="1">
    <source>
        <dbReference type="EMBL" id="KAK7250614.1"/>
    </source>
</evidence>
<organism evidence="1 2">
    <name type="scientific">Crotalaria pallida</name>
    <name type="common">Smooth rattlebox</name>
    <name type="synonym">Crotalaria striata</name>
    <dbReference type="NCBI Taxonomy" id="3830"/>
    <lineage>
        <taxon>Eukaryota</taxon>
        <taxon>Viridiplantae</taxon>
        <taxon>Streptophyta</taxon>
        <taxon>Embryophyta</taxon>
        <taxon>Tracheophyta</taxon>
        <taxon>Spermatophyta</taxon>
        <taxon>Magnoliopsida</taxon>
        <taxon>eudicotyledons</taxon>
        <taxon>Gunneridae</taxon>
        <taxon>Pentapetalae</taxon>
        <taxon>rosids</taxon>
        <taxon>fabids</taxon>
        <taxon>Fabales</taxon>
        <taxon>Fabaceae</taxon>
        <taxon>Papilionoideae</taxon>
        <taxon>50 kb inversion clade</taxon>
        <taxon>genistoids sensu lato</taxon>
        <taxon>core genistoids</taxon>
        <taxon>Crotalarieae</taxon>
        <taxon>Crotalaria</taxon>
    </lineage>
</organism>
<dbReference type="AlphaFoldDB" id="A0AAN9HWM8"/>
<proteinExistence type="predicted"/>